<organism evidence="1 2">
    <name type="scientific">Apiospora saccharicola</name>
    <dbReference type="NCBI Taxonomy" id="335842"/>
    <lineage>
        <taxon>Eukaryota</taxon>
        <taxon>Fungi</taxon>
        <taxon>Dikarya</taxon>
        <taxon>Ascomycota</taxon>
        <taxon>Pezizomycotina</taxon>
        <taxon>Sordariomycetes</taxon>
        <taxon>Xylariomycetidae</taxon>
        <taxon>Amphisphaeriales</taxon>
        <taxon>Apiosporaceae</taxon>
        <taxon>Apiospora</taxon>
    </lineage>
</organism>
<evidence type="ECO:0000313" key="2">
    <source>
        <dbReference type="Proteomes" id="UP001446871"/>
    </source>
</evidence>
<reference evidence="1 2" key="1">
    <citation type="submission" date="2023-01" db="EMBL/GenBank/DDBJ databases">
        <title>Analysis of 21 Apiospora genomes using comparative genomics revels a genus with tremendous synthesis potential of carbohydrate active enzymes and secondary metabolites.</title>
        <authorList>
            <person name="Sorensen T."/>
        </authorList>
    </citation>
    <scope>NUCLEOTIDE SEQUENCE [LARGE SCALE GENOMIC DNA]</scope>
    <source>
        <strain evidence="1 2">CBS 83171</strain>
    </source>
</reference>
<sequence length="225" mass="24301">MQPPRVRLTEPRVQTIYAPFLPSVEATNVAWLLGATPDVADDYGNTAIRLQPATGTPPSNRCFFRRQVGTNLGVAGAAAATVWPCGLVPAPLDPGPIYDRHPSQDIGLASACSNPIIEVGYNHAHTKLRGSAHGWARGDTEGLGMLQDQNLLETIRATFVQAWNNTDLNPPTDEPETRGLAFFEIVFKHKTNGDCSGMGKLLFLETQTEEIRIANAIITLAAMAI</sequence>
<gene>
    <name evidence="1" type="ORF">PG996_004861</name>
</gene>
<proteinExistence type="predicted"/>
<name>A0ABR1VJV8_9PEZI</name>
<protein>
    <submittedName>
        <fullName evidence="1">Uncharacterized protein</fullName>
    </submittedName>
</protein>
<evidence type="ECO:0000313" key="1">
    <source>
        <dbReference type="EMBL" id="KAK8071513.1"/>
    </source>
</evidence>
<comment type="caution">
    <text evidence="1">The sequence shown here is derived from an EMBL/GenBank/DDBJ whole genome shotgun (WGS) entry which is preliminary data.</text>
</comment>
<accession>A0ABR1VJV8</accession>
<dbReference type="EMBL" id="JAQQWM010000003">
    <property type="protein sequence ID" value="KAK8071513.1"/>
    <property type="molecule type" value="Genomic_DNA"/>
</dbReference>
<keyword evidence="2" id="KW-1185">Reference proteome</keyword>
<dbReference type="Proteomes" id="UP001446871">
    <property type="component" value="Unassembled WGS sequence"/>
</dbReference>